<dbReference type="Pfam" id="PF03826">
    <property type="entry name" value="OAR"/>
    <property type="match status" value="1"/>
</dbReference>
<keyword evidence="11" id="KW-0539">Nucleus</keyword>
<feature type="compositionally biased region" description="Low complexity" evidence="12">
    <location>
        <begin position="353"/>
        <end position="380"/>
    </location>
</feature>
<keyword evidence="6" id="KW-0805">Transcription regulation</keyword>
<organism evidence="16 17">
    <name type="scientific">Aedes aegypti</name>
    <name type="common">Yellowfever mosquito</name>
    <name type="synonym">Culex aegypti</name>
    <dbReference type="NCBI Taxonomy" id="7159"/>
    <lineage>
        <taxon>Eukaryota</taxon>
        <taxon>Metazoa</taxon>
        <taxon>Ecdysozoa</taxon>
        <taxon>Arthropoda</taxon>
        <taxon>Hexapoda</taxon>
        <taxon>Insecta</taxon>
        <taxon>Pterygota</taxon>
        <taxon>Neoptera</taxon>
        <taxon>Endopterygota</taxon>
        <taxon>Diptera</taxon>
        <taxon>Nematocera</taxon>
        <taxon>Culicoidea</taxon>
        <taxon>Culicidae</taxon>
        <taxon>Culicinae</taxon>
        <taxon>Aedini</taxon>
        <taxon>Aedes</taxon>
        <taxon>Stegomyia</taxon>
    </lineage>
</organism>
<keyword evidence="7" id="KW-0804">Transcription</keyword>
<dbReference type="GO" id="GO:0007601">
    <property type="term" value="P:visual perception"/>
    <property type="evidence" value="ECO:0007669"/>
    <property type="project" value="UniProtKB-KW"/>
</dbReference>
<dbReference type="EMBL" id="CH477304">
    <property type="protein sequence ID" value="EAT44182.1"/>
    <property type="molecule type" value="Genomic_DNA"/>
</dbReference>
<evidence type="ECO:0000256" key="12">
    <source>
        <dbReference type="SAM" id="MobiDB-lite"/>
    </source>
</evidence>
<comment type="similarity">
    <text evidence="2">Belongs to the paired homeobox family.</text>
</comment>
<evidence type="ECO:0000256" key="4">
    <source>
        <dbReference type="ARBA" id="ARBA00022473"/>
    </source>
</evidence>
<evidence type="ECO:0000259" key="14">
    <source>
        <dbReference type="PROSITE" id="PS50803"/>
    </source>
</evidence>
<dbReference type="STRING" id="7159.Q17CU0"/>
<dbReference type="PANTHER" id="PTHR46892">
    <property type="entry name" value="VISUAL SYSTEM HOMEOBOX 2"/>
    <property type="match status" value="1"/>
</dbReference>
<dbReference type="Gene3D" id="1.10.10.60">
    <property type="entry name" value="Homeodomain-like"/>
    <property type="match status" value="1"/>
</dbReference>
<comment type="subcellular location">
    <subcellularLocation>
        <location evidence="1 11">Nucleus</location>
    </subcellularLocation>
</comment>
<dbReference type="CDD" id="cd00086">
    <property type="entry name" value="homeodomain"/>
    <property type="match status" value="1"/>
</dbReference>
<dbReference type="AlphaFoldDB" id="Q17CU0"/>
<protein>
    <recommendedName>
        <fullName evidence="3">Visual system homeobox 2</fullName>
    </recommendedName>
    <alternativeName>
        <fullName evidence="9">Ceh-10 homeodomain-containing homolog</fullName>
    </alternativeName>
    <alternativeName>
        <fullName evidence="10">Homeobox protein CHX10</fullName>
    </alternativeName>
</protein>
<dbReference type="GO" id="GO:0006357">
    <property type="term" value="P:regulation of transcription by RNA polymerase II"/>
    <property type="evidence" value="ECO:0007669"/>
    <property type="project" value="TreeGrafter"/>
</dbReference>
<dbReference type="PANTHER" id="PTHR46892:SF3">
    <property type="entry name" value="VISUAL SYSTEM HOMEOBOX 2"/>
    <property type="match status" value="1"/>
</dbReference>
<proteinExistence type="inferred from homology"/>
<reference evidence="16" key="2">
    <citation type="journal article" date="2007" name="Science">
        <title>Genome sequence of Aedes aegypti, a major arbovirus vector.</title>
        <authorList>
            <person name="Nene V."/>
            <person name="Wortman J.R."/>
            <person name="Lawson D."/>
            <person name="Haas B."/>
            <person name="Kodira C."/>
            <person name="Tu Z.J."/>
            <person name="Loftus B."/>
            <person name="Xi Z."/>
            <person name="Megy K."/>
            <person name="Grabherr M."/>
            <person name="Ren Q."/>
            <person name="Zdobnov E.M."/>
            <person name="Lobo N.F."/>
            <person name="Campbell K.S."/>
            <person name="Brown S.E."/>
            <person name="Bonaldo M.F."/>
            <person name="Zhu J."/>
            <person name="Sinkins S.P."/>
            <person name="Hogenkamp D.G."/>
            <person name="Amedeo P."/>
            <person name="Arensburger P."/>
            <person name="Atkinson P.W."/>
            <person name="Bidwell S."/>
            <person name="Biedler J."/>
            <person name="Birney E."/>
            <person name="Bruggner R.V."/>
            <person name="Costas J."/>
            <person name="Coy M.R."/>
            <person name="Crabtree J."/>
            <person name="Crawford M."/>
            <person name="Debruyn B."/>
            <person name="Decaprio D."/>
            <person name="Eiglmeier K."/>
            <person name="Eisenstadt E."/>
            <person name="El-Dorry H."/>
            <person name="Gelbart W.M."/>
            <person name="Gomes S.L."/>
            <person name="Hammond M."/>
            <person name="Hannick L.I."/>
            <person name="Hogan J.R."/>
            <person name="Holmes M.H."/>
            <person name="Jaffe D."/>
            <person name="Johnston J.S."/>
            <person name="Kennedy R.C."/>
            <person name="Koo H."/>
            <person name="Kravitz S."/>
            <person name="Kriventseva E.V."/>
            <person name="Kulp D."/>
            <person name="Labutti K."/>
            <person name="Lee E."/>
            <person name="Li S."/>
            <person name="Lovin D.D."/>
            <person name="Mao C."/>
            <person name="Mauceli E."/>
            <person name="Menck C.F."/>
            <person name="Miller J.R."/>
            <person name="Montgomery P."/>
            <person name="Mori A."/>
            <person name="Nascimento A.L."/>
            <person name="Naveira H.F."/>
            <person name="Nusbaum C."/>
            <person name="O'leary S."/>
            <person name="Orvis J."/>
            <person name="Pertea M."/>
            <person name="Quesneville H."/>
            <person name="Reidenbach K.R."/>
            <person name="Rogers Y.H."/>
            <person name="Roth C.W."/>
            <person name="Schneider J.R."/>
            <person name="Schatz M."/>
            <person name="Shumway M."/>
            <person name="Stanke M."/>
            <person name="Stinson E.O."/>
            <person name="Tubio J.M."/>
            <person name="Vanzee J.P."/>
            <person name="Verjovski-Almeida S."/>
            <person name="Werner D."/>
            <person name="White O."/>
            <person name="Wyder S."/>
            <person name="Zeng Q."/>
            <person name="Zhao Q."/>
            <person name="Zhao Y."/>
            <person name="Hill C.A."/>
            <person name="Raikhel A.S."/>
            <person name="Soares M.B."/>
            <person name="Knudson D.L."/>
            <person name="Lee N.H."/>
            <person name="Galagan J."/>
            <person name="Salzberg S.L."/>
            <person name="Paulsen I.T."/>
            <person name="Dimopoulos G."/>
            <person name="Collins F.H."/>
            <person name="Birren B."/>
            <person name="Fraser-Liggett C.M."/>
            <person name="Severson D.W."/>
        </authorList>
    </citation>
    <scope>NUCLEOTIDE SEQUENCE [LARGE SCALE GENOMIC DNA]</scope>
    <source>
        <strain evidence="16">Liverpool</strain>
    </source>
</reference>
<reference evidence="16" key="3">
    <citation type="submission" date="2012-09" db="EMBL/GenBank/DDBJ databases">
        <authorList>
            <consortium name="VectorBase"/>
        </authorList>
    </citation>
    <scope>NUCLEOTIDE SEQUENCE</scope>
    <source>
        <strain evidence="16">Liverpool</strain>
    </source>
</reference>
<keyword evidence="8" id="KW-0844">Vision</keyword>
<dbReference type="PROSITE" id="PS50803">
    <property type="entry name" value="OAR"/>
    <property type="match status" value="1"/>
</dbReference>
<evidence type="ECO:0000256" key="7">
    <source>
        <dbReference type="ARBA" id="ARBA00023163"/>
    </source>
</evidence>
<dbReference type="InterPro" id="IPR001356">
    <property type="entry name" value="HD"/>
</dbReference>
<dbReference type="eggNOG" id="KOG0494">
    <property type="taxonomic scope" value="Eukaryota"/>
</dbReference>
<keyword evidence="5" id="KW-0716">Sensory transduction</keyword>
<feature type="domain" description="CVC" evidence="15">
    <location>
        <begin position="255"/>
        <end position="306"/>
    </location>
</feature>
<feature type="domain" description="Homeobox" evidence="13">
    <location>
        <begin position="218"/>
        <end position="253"/>
    </location>
</feature>
<feature type="compositionally biased region" description="Polar residues" evidence="12">
    <location>
        <begin position="331"/>
        <end position="344"/>
    </location>
</feature>
<dbReference type="GO" id="GO:0005634">
    <property type="term" value="C:nucleus"/>
    <property type="evidence" value="ECO:0007669"/>
    <property type="project" value="UniProtKB-SubCell"/>
</dbReference>
<feature type="compositionally biased region" description="Polar residues" evidence="12">
    <location>
        <begin position="381"/>
        <end position="390"/>
    </location>
</feature>
<reference evidence="16" key="1">
    <citation type="submission" date="2005-10" db="EMBL/GenBank/DDBJ databases">
        <authorList>
            <person name="Loftus B.J."/>
            <person name="Nene V.M."/>
            <person name="Hannick L.I."/>
            <person name="Bidwell S."/>
            <person name="Haas B."/>
            <person name="Amedeo P."/>
            <person name="Orvis J."/>
            <person name="Wortman J.R."/>
            <person name="White O.R."/>
            <person name="Salzberg S."/>
            <person name="Shumway M."/>
            <person name="Koo H."/>
            <person name="Zhao Y."/>
            <person name="Holmes M."/>
            <person name="Miller J."/>
            <person name="Schatz M."/>
            <person name="Pop M."/>
            <person name="Pai G."/>
            <person name="Utterback T."/>
            <person name="Rogers Y.-H."/>
            <person name="Kravitz S."/>
            <person name="Fraser C.M."/>
        </authorList>
    </citation>
    <scope>NUCLEOTIDE SEQUENCE</scope>
    <source>
        <strain evidence="16">Liverpool</strain>
    </source>
</reference>
<dbReference type="PROSITE" id="PS50071">
    <property type="entry name" value="HOMEOBOX_2"/>
    <property type="match status" value="1"/>
</dbReference>
<evidence type="ECO:0000256" key="10">
    <source>
        <dbReference type="ARBA" id="ARBA00031274"/>
    </source>
</evidence>
<evidence type="ECO:0000259" key="15">
    <source>
        <dbReference type="PROSITE" id="PS51496"/>
    </source>
</evidence>
<dbReference type="PaxDb" id="7159-AAEL004418-PA"/>
<accession>Q17CU0</accession>
<evidence type="ECO:0000256" key="5">
    <source>
        <dbReference type="ARBA" id="ARBA00022606"/>
    </source>
</evidence>
<sequence length="607" mass="65493">MIFLVANKTLCYGPSSAEGKVPDCVGKRFRDSESDHAVSRKWSRCMWRRPTVEARIRMLITGGKFGDPGGVIVEYDLAGWLITLFEAGGDQPGKKGREDADEYEDNIEEECWSMQWLCLVSKAAALDVCSCMSEAALKAVAAAAASAPNRMKKGRMESLPFIRNVMFDPFRHTTRCIWGTLLGRLGHRTERDWHPNWDLRFANLPEGCCQPWTANGKTRARKKSISFNLPAPNGDDLLLRVWFQNRRAKWRKTEKCWGRSTIMAEYGLYGAMVRHSLPLPETILKSAKENESVAPWLLGMHKKSMEAAETLKNSEDNSDREETRTEASDISAGSSLNNHGSSPVKSPGLHPPGSTNSGSTNSTSHLCSSSSSGQSHSTHSNPTTSVISHLSPTSAHSPINSSSTASITPPPSALARHRTSPLVSLGGGQTQSGPLGHPHHHPHLPHPAHHHSPVDSKEFKLNATVSPTGNSYHPENDPEAFRNNSIACLRAKAQEHQARLLNSGLLLQVRSLAGLQNPLHHNHGGGGMAGSGPGGGAGVIGNGSIPSPHPCDSNGNNLLMGSAAHHSSSQENLNLAAIDRQRSEANSSNGSAISIKCRSNSPNVATF</sequence>
<dbReference type="Proteomes" id="UP000682892">
    <property type="component" value="Chromosome 3"/>
</dbReference>
<feature type="compositionally biased region" description="Polar residues" evidence="12">
    <location>
        <begin position="553"/>
        <end position="566"/>
    </location>
</feature>
<evidence type="ECO:0000256" key="11">
    <source>
        <dbReference type="PROSITE-ProRule" id="PRU00108"/>
    </source>
</evidence>
<feature type="compositionally biased region" description="Basic and acidic residues" evidence="12">
    <location>
        <begin position="312"/>
        <end position="327"/>
    </location>
</feature>
<dbReference type="VEuPathDB" id="VectorBase:AAEL019502"/>
<keyword evidence="4" id="KW-0217">Developmental protein</keyword>
<name>Q17CU0_AEDAE</name>
<dbReference type="InterPro" id="IPR052294">
    <property type="entry name" value="VSX_homeobox_regulators"/>
</dbReference>
<evidence type="ECO:0000256" key="2">
    <source>
        <dbReference type="ARBA" id="ARBA00005733"/>
    </source>
</evidence>
<keyword evidence="11" id="KW-0371">Homeobox</keyword>
<dbReference type="InterPro" id="IPR023339">
    <property type="entry name" value="CVC"/>
</dbReference>
<dbReference type="PROSITE" id="PS51496">
    <property type="entry name" value="CVC"/>
    <property type="match status" value="1"/>
</dbReference>
<dbReference type="InterPro" id="IPR003654">
    <property type="entry name" value="OAR_dom"/>
</dbReference>
<evidence type="ECO:0000256" key="8">
    <source>
        <dbReference type="ARBA" id="ARBA00023305"/>
    </source>
</evidence>
<feature type="compositionally biased region" description="Basic residues" evidence="12">
    <location>
        <begin position="437"/>
        <end position="451"/>
    </location>
</feature>
<dbReference type="HOGENOM" id="CLU_449943_0_0_1"/>
<feature type="compositionally biased region" description="Gly residues" evidence="12">
    <location>
        <begin position="524"/>
        <end position="541"/>
    </location>
</feature>
<feature type="region of interest" description="Disordered" evidence="12">
    <location>
        <begin position="520"/>
        <end position="566"/>
    </location>
</feature>
<feature type="domain" description="OAR" evidence="14">
    <location>
        <begin position="484"/>
        <end position="497"/>
    </location>
</feature>
<feature type="DNA-binding region" description="Homeobox" evidence="11">
    <location>
        <begin position="220"/>
        <end position="254"/>
    </location>
</feature>
<evidence type="ECO:0000256" key="6">
    <source>
        <dbReference type="ARBA" id="ARBA00023015"/>
    </source>
</evidence>
<feature type="region of interest" description="Disordered" evidence="12">
    <location>
        <begin position="308"/>
        <end position="455"/>
    </location>
</feature>
<keyword evidence="11" id="KW-0238">DNA-binding</keyword>
<evidence type="ECO:0000256" key="1">
    <source>
        <dbReference type="ARBA" id="ARBA00004123"/>
    </source>
</evidence>
<evidence type="ECO:0000256" key="3">
    <source>
        <dbReference type="ARBA" id="ARBA00014891"/>
    </source>
</evidence>
<dbReference type="GO" id="GO:1990837">
    <property type="term" value="F:sequence-specific double-stranded DNA binding"/>
    <property type="evidence" value="ECO:0007669"/>
    <property type="project" value="TreeGrafter"/>
</dbReference>
<evidence type="ECO:0000256" key="9">
    <source>
        <dbReference type="ARBA" id="ARBA00030203"/>
    </source>
</evidence>
<evidence type="ECO:0000313" key="17">
    <source>
        <dbReference type="Proteomes" id="UP000682892"/>
    </source>
</evidence>
<evidence type="ECO:0000259" key="13">
    <source>
        <dbReference type="PROSITE" id="PS50071"/>
    </source>
</evidence>
<feature type="compositionally biased region" description="Low complexity" evidence="12">
    <location>
        <begin position="391"/>
        <end position="407"/>
    </location>
</feature>
<dbReference type="PhylomeDB" id="Q17CU0"/>
<gene>
    <name evidence="16" type="ORF">AaeL_AAEL004418</name>
</gene>
<evidence type="ECO:0000313" key="16">
    <source>
        <dbReference type="EMBL" id="EAT44182.1"/>
    </source>
</evidence>